<evidence type="ECO:0000256" key="1">
    <source>
        <dbReference type="SAM" id="Phobius"/>
    </source>
</evidence>
<dbReference type="RefSeq" id="WP_210580348.1">
    <property type="nucleotide sequence ID" value="NZ_LK995510.1"/>
</dbReference>
<keyword evidence="1" id="KW-0472">Membrane</keyword>
<organism evidence="2">
    <name type="scientific">Actinomyces succiniciruminis</name>
    <dbReference type="NCBI Taxonomy" id="1522002"/>
    <lineage>
        <taxon>Bacteria</taxon>
        <taxon>Bacillati</taxon>
        <taxon>Actinomycetota</taxon>
        <taxon>Actinomycetes</taxon>
        <taxon>Actinomycetales</taxon>
        <taxon>Actinomycetaceae</taxon>
        <taxon>Actinomyces</taxon>
    </lineage>
</organism>
<feature type="transmembrane region" description="Helical" evidence="1">
    <location>
        <begin position="230"/>
        <end position="252"/>
    </location>
</feature>
<keyword evidence="1" id="KW-1133">Transmembrane helix</keyword>
<feature type="transmembrane region" description="Helical" evidence="1">
    <location>
        <begin position="264"/>
        <end position="285"/>
    </location>
</feature>
<evidence type="ECO:0000313" key="2">
    <source>
        <dbReference type="EMBL" id="CED91492.1"/>
    </source>
</evidence>
<feature type="transmembrane region" description="Helical" evidence="1">
    <location>
        <begin position="143"/>
        <end position="165"/>
    </location>
</feature>
<sequence>MSTFVVWVLIAAVVFQLPAASALRDGPGRDQHTEEYLDGQGLVLPPDLRQQVLSRLHLRSHTAVAWGWGGWAVGVAMAAAAQAVGAVHLVPLITLLATALGHATGAIVGLMREVVDPLPVAPRVARTRATTWRDYCDRWDRRAAFLAVLSTAVACIAALGVWAMTPLRPDGGWLVLAAVIAAGACVGVAEMLCLRLAVVLADRPQRAHSDLELAWDDALRSGAVRGVLDVVVGTGLLATLVILGTSATWLIAPEVRARGMELTAFLGLAALLVGLACWAAILVPWQRGRRVRNPSLGLWRDHDLSVHAQEGRAC</sequence>
<accession>A0A1L7RPA3</accession>
<dbReference type="AlphaFoldDB" id="A0A1L7RPA3"/>
<reference evidence="2" key="1">
    <citation type="submission" date="2014-07" db="EMBL/GenBank/DDBJ databases">
        <authorList>
            <person name="Zhang J.E."/>
            <person name="Yang H."/>
            <person name="Guo J."/>
            <person name="Deng Z."/>
            <person name="Luo H."/>
            <person name="Luo M."/>
            <person name="Zhao B."/>
        </authorList>
    </citation>
    <scope>NUCLEOTIDE SEQUENCE</scope>
    <source>
        <strain evidence="2">AM4</strain>
    </source>
</reference>
<gene>
    <name evidence="2" type="ORF">AAM4_1660</name>
</gene>
<feature type="transmembrane region" description="Helical" evidence="1">
    <location>
        <begin position="171"/>
        <end position="198"/>
    </location>
</feature>
<protein>
    <submittedName>
        <fullName evidence="2">Uncharacterized protein</fullName>
    </submittedName>
</protein>
<dbReference type="EMBL" id="LK995510">
    <property type="protein sequence ID" value="CED91492.1"/>
    <property type="molecule type" value="Genomic_DNA"/>
</dbReference>
<feature type="transmembrane region" description="Helical" evidence="1">
    <location>
        <begin position="68"/>
        <end position="90"/>
    </location>
</feature>
<proteinExistence type="predicted"/>
<name>A0A1L7RPA3_9ACTO</name>
<keyword evidence="1" id="KW-0812">Transmembrane</keyword>